<keyword evidence="7" id="KW-1185">Reference proteome</keyword>
<dbReference type="Gene3D" id="3.40.190.10">
    <property type="entry name" value="Periplasmic binding protein-like II"/>
    <property type="match status" value="2"/>
</dbReference>
<dbReference type="RefSeq" id="WP_211850302.1">
    <property type="nucleotide sequence ID" value="NZ_JAAGBB010000001.1"/>
</dbReference>
<name>A0ABS5ERD3_9PROT</name>
<dbReference type="InterPro" id="IPR005119">
    <property type="entry name" value="LysR_subst-bd"/>
</dbReference>
<accession>A0ABS5ERD3</accession>
<dbReference type="PROSITE" id="PS50931">
    <property type="entry name" value="HTH_LYSR"/>
    <property type="match status" value="1"/>
</dbReference>
<reference evidence="7" key="1">
    <citation type="journal article" date="2021" name="Syst. Appl. Microbiol.">
        <title>Roseomonas hellenica sp. nov., isolated from roots of wild-growing Alkanna tinctoria.</title>
        <authorList>
            <person name="Rat A."/>
            <person name="Naranjo H.D."/>
            <person name="Lebbe L."/>
            <person name="Cnockaert M."/>
            <person name="Krigas N."/>
            <person name="Grigoriadou K."/>
            <person name="Maloupa E."/>
            <person name="Willems A."/>
        </authorList>
    </citation>
    <scope>NUCLEOTIDE SEQUENCE [LARGE SCALE GENOMIC DNA]</scope>
    <source>
        <strain evidence="7">LMG 31523</strain>
    </source>
</reference>
<keyword evidence="2" id="KW-0805">Transcription regulation</keyword>
<dbReference type="EMBL" id="JAAGBB010000001">
    <property type="protein sequence ID" value="MBR0662813.1"/>
    <property type="molecule type" value="Genomic_DNA"/>
</dbReference>
<dbReference type="PANTHER" id="PTHR30537">
    <property type="entry name" value="HTH-TYPE TRANSCRIPTIONAL REGULATOR"/>
    <property type="match status" value="1"/>
</dbReference>
<dbReference type="Proteomes" id="UP001196870">
    <property type="component" value="Unassembled WGS sequence"/>
</dbReference>
<dbReference type="InterPro" id="IPR036390">
    <property type="entry name" value="WH_DNA-bd_sf"/>
</dbReference>
<evidence type="ECO:0000259" key="5">
    <source>
        <dbReference type="PROSITE" id="PS50931"/>
    </source>
</evidence>
<proteinExistence type="inferred from homology"/>
<evidence type="ECO:0000313" key="7">
    <source>
        <dbReference type="Proteomes" id="UP001196870"/>
    </source>
</evidence>
<evidence type="ECO:0000313" key="6">
    <source>
        <dbReference type="EMBL" id="MBR0662813.1"/>
    </source>
</evidence>
<dbReference type="Gene3D" id="1.10.10.10">
    <property type="entry name" value="Winged helix-like DNA-binding domain superfamily/Winged helix DNA-binding domain"/>
    <property type="match status" value="1"/>
</dbReference>
<protein>
    <submittedName>
        <fullName evidence="6">LysR family transcriptional regulator</fullName>
    </submittedName>
</protein>
<evidence type="ECO:0000256" key="3">
    <source>
        <dbReference type="ARBA" id="ARBA00023125"/>
    </source>
</evidence>
<comment type="caution">
    <text evidence="6">The sequence shown here is derived from an EMBL/GenBank/DDBJ whole genome shotgun (WGS) entry which is preliminary data.</text>
</comment>
<dbReference type="InterPro" id="IPR036388">
    <property type="entry name" value="WH-like_DNA-bd_sf"/>
</dbReference>
<keyword evidence="4" id="KW-0804">Transcription</keyword>
<dbReference type="SUPFAM" id="SSF53850">
    <property type="entry name" value="Periplasmic binding protein-like II"/>
    <property type="match status" value="1"/>
</dbReference>
<comment type="similarity">
    <text evidence="1">Belongs to the LysR transcriptional regulatory family.</text>
</comment>
<dbReference type="InterPro" id="IPR058163">
    <property type="entry name" value="LysR-type_TF_proteobact-type"/>
</dbReference>
<organism evidence="6 7">
    <name type="scientific">Plastoroseomonas hellenica</name>
    <dbReference type="NCBI Taxonomy" id="2687306"/>
    <lineage>
        <taxon>Bacteria</taxon>
        <taxon>Pseudomonadati</taxon>
        <taxon>Pseudomonadota</taxon>
        <taxon>Alphaproteobacteria</taxon>
        <taxon>Acetobacterales</taxon>
        <taxon>Acetobacteraceae</taxon>
        <taxon>Plastoroseomonas</taxon>
    </lineage>
</organism>
<dbReference type="PANTHER" id="PTHR30537:SF74">
    <property type="entry name" value="HTH-TYPE TRANSCRIPTIONAL REGULATOR TRPI"/>
    <property type="match status" value="1"/>
</dbReference>
<gene>
    <name evidence="6" type="ORF">GXW71_00455</name>
</gene>
<evidence type="ECO:0000256" key="2">
    <source>
        <dbReference type="ARBA" id="ARBA00023015"/>
    </source>
</evidence>
<dbReference type="SUPFAM" id="SSF46785">
    <property type="entry name" value="Winged helix' DNA-binding domain"/>
    <property type="match status" value="1"/>
</dbReference>
<evidence type="ECO:0000256" key="4">
    <source>
        <dbReference type="ARBA" id="ARBA00023163"/>
    </source>
</evidence>
<sequence>MKPEARRRLPPLRMIATFEALARLGSRSAAAAELNVTLGAVGKQLRALEQWVGVPLFEGDARDPAMTLAGRQFAQAATAGMDTILAGLEQISPRTEAVELRILAPATFAMNWLMPRLHRLERLQPRFRVSVRPTHTGEDWLPLPHDAAIRRDGFVPAGYAAEPLLREQLTAVAAPQLDTVQASPETVPLLESRSRPGDLDRWLAAAGVERLGLPRRSFAHFYIAYEAALAGEGLLVAPSLITAADVKSGRLSERWPGIAVPGATYTFVHPNGYGVRDLVAPFLMWLREELAQL</sequence>
<keyword evidence="3" id="KW-0238">DNA-binding</keyword>
<dbReference type="InterPro" id="IPR000847">
    <property type="entry name" value="LysR_HTH_N"/>
</dbReference>
<evidence type="ECO:0000256" key="1">
    <source>
        <dbReference type="ARBA" id="ARBA00009437"/>
    </source>
</evidence>
<feature type="domain" description="HTH lysR-type" evidence="5">
    <location>
        <begin position="10"/>
        <end position="67"/>
    </location>
</feature>
<dbReference type="Pfam" id="PF00126">
    <property type="entry name" value="HTH_1"/>
    <property type="match status" value="1"/>
</dbReference>
<dbReference type="Pfam" id="PF03466">
    <property type="entry name" value="LysR_substrate"/>
    <property type="match status" value="1"/>
</dbReference>